<sequence length="390" mass="45880">AFDNAAHTNRHNSYAQLLPHKMAYRKCKNEAKMIQAARIIKSSVYKTQFENEAKMIQAARIVKSSVYKTQFENEAKMIQAARIMKSSVYKTQFEKILCLFEYFKVVYTYRDNLYAHLPQHKPTYRKCKNEAKMIQAGRIVKSSVYKTQKFCAFDYSKVLLYAVKLCIHTETIYMPHLPLHKPTYRKCKNEAKMIQAARIIKSSFINCVEKQCYLNISLFNEAKMIQAARIIKSSVYKTQFENEAKMIQAARIIKSSVYKTHKIISNNFFVYSHNSYAHLPPHKPAYRKCKNEAKMIQAARIIKSLVYKTQFELCYTYRHNLYAHLPPHKLAYRKRKNEGKMIQAARIIESSVYKTQFENEAKMIQAVKIIKSSVYKTQFEMLVLFVKYKL</sequence>
<evidence type="ECO:0000313" key="2">
    <source>
        <dbReference type="WBParaSite" id="TCONS_00015405.p1"/>
    </source>
</evidence>
<reference evidence="2" key="1">
    <citation type="submission" date="2024-02" db="UniProtKB">
        <authorList>
            <consortium name="WormBaseParasite"/>
        </authorList>
    </citation>
    <scope>IDENTIFICATION</scope>
</reference>
<protein>
    <submittedName>
        <fullName evidence="2">Uncharacterized protein</fullName>
    </submittedName>
</protein>
<accession>A0AAF5DN55</accession>
<dbReference type="WBParaSite" id="TCONS_00015405.p1">
    <property type="protein sequence ID" value="TCONS_00015405.p1"/>
    <property type="gene ID" value="XLOC_009698"/>
</dbReference>
<dbReference type="AlphaFoldDB" id="A0AAF5DN55"/>
<name>A0AAF5DN55_STRER</name>
<keyword evidence="1" id="KW-1185">Reference proteome</keyword>
<evidence type="ECO:0000313" key="1">
    <source>
        <dbReference type="Proteomes" id="UP000035681"/>
    </source>
</evidence>
<proteinExistence type="predicted"/>
<organism evidence="1 2">
    <name type="scientific">Strongyloides stercoralis</name>
    <name type="common">Threadworm</name>
    <dbReference type="NCBI Taxonomy" id="6248"/>
    <lineage>
        <taxon>Eukaryota</taxon>
        <taxon>Metazoa</taxon>
        <taxon>Ecdysozoa</taxon>
        <taxon>Nematoda</taxon>
        <taxon>Chromadorea</taxon>
        <taxon>Rhabditida</taxon>
        <taxon>Tylenchina</taxon>
        <taxon>Panagrolaimomorpha</taxon>
        <taxon>Strongyloidoidea</taxon>
        <taxon>Strongyloididae</taxon>
        <taxon>Strongyloides</taxon>
    </lineage>
</organism>
<dbReference type="Proteomes" id="UP000035681">
    <property type="component" value="Unplaced"/>
</dbReference>